<evidence type="ECO:0000256" key="5">
    <source>
        <dbReference type="SAM" id="SignalP"/>
    </source>
</evidence>
<dbReference type="CDD" id="cd13895">
    <property type="entry name" value="CuRO_3_AAO_like_2"/>
    <property type="match status" value="1"/>
</dbReference>
<dbReference type="Gene3D" id="2.60.40.420">
    <property type="entry name" value="Cupredoxins - blue copper proteins"/>
    <property type="match status" value="3"/>
</dbReference>
<organism evidence="9 10">
    <name type="scientific">Sphaceloma murrayae</name>
    <dbReference type="NCBI Taxonomy" id="2082308"/>
    <lineage>
        <taxon>Eukaryota</taxon>
        <taxon>Fungi</taxon>
        <taxon>Dikarya</taxon>
        <taxon>Ascomycota</taxon>
        <taxon>Pezizomycotina</taxon>
        <taxon>Dothideomycetes</taxon>
        <taxon>Dothideomycetidae</taxon>
        <taxon>Myriangiales</taxon>
        <taxon>Elsinoaceae</taxon>
        <taxon>Sphaceloma</taxon>
    </lineage>
</organism>
<name>A0A2K1QSZ3_9PEZI</name>
<dbReference type="EMBL" id="NKHZ01000045">
    <property type="protein sequence ID" value="PNS18161.1"/>
    <property type="molecule type" value="Genomic_DNA"/>
</dbReference>
<dbReference type="Proteomes" id="UP000243797">
    <property type="component" value="Unassembled WGS sequence"/>
</dbReference>
<feature type="domain" description="Plastocyanin-like" evidence="8">
    <location>
        <begin position="37"/>
        <end position="151"/>
    </location>
</feature>
<evidence type="ECO:0000313" key="9">
    <source>
        <dbReference type="EMBL" id="PNS18161.1"/>
    </source>
</evidence>
<sequence length="606" mass="67647">MTLLGCITVLLSFLHLVYARAYTHGASFTPDYVLEATHQSIEIGCATRGSVVINGTSPGPTIYLREGQTTWIRVFNRIPGDNFTIHWHGLTQRTAPFSDGTPLVSQWPIPTDHFFDYEIHPEIGDAGSYFYHSHVGFQQSTAYGSLIVQDADGLPYDYDDDITLIFGDFYAKTDEVIVDGLLADPFRWSGEPNNIVVNGYSGSVSFDKPRDSSCTPHVIDVEPDKLYRIRAIGATAISFVKMAFEDHSELEVIEADGQYTKAAAIDHIQVSPGQRFSYLLRTKTVEELRHTNKTTFWARYESRDRPTSVTGYALLRYGVRGNPGLLPPLPPASPVAVPNDTRNYLEYTLESLSQDTTAAFPRLSEVTRTVTIRMNQILKTGSLVNGSLNGVVEWAQNNVSWKENVEDDTRTPYLINVLTTGQSPNYTLALANNGHDPTTNTYPARVGEVLDIVWLSNSGPTGGFDFHPMHIHGEHAWDLGSGNGTYDAVENEKRFANFTPAKRDTTVLYRYAVRGPRPFTTMGWRAWRIRVTEQNVGAWMMHCHVAQHAVMGMNTVWVFGDAEEILTRFPRAPFVQGYLEFGGSAYGNGDRDPVVNHYFDGEDGVM</sequence>
<dbReference type="InterPro" id="IPR017762">
    <property type="entry name" value="Multicopper_oxidase_fun"/>
</dbReference>
<dbReference type="SUPFAM" id="SSF49503">
    <property type="entry name" value="Cupredoxins"/>
    <property type="match status" value="3"/>
</dbReference>
<dbReference type="OrthoDB" id="2121828at2759"/>
<keyword evidence="5" id="KW-0732">Signal</keyword>
<dbReference type="Pfam" id="PF07732">
    <property type="entry name" value="Cu-oxidase_3"/>
    <property type="match status" value="1"/>
</dbReference>
<dbReference type="AlphaFoldDB" id="A0A2K1QSZ3"/>
<dbReference type="InterPro" id="IPR002355">
    <property type="entry name" value="Cu_oxidase_Cu_BS"/>
</dbReference>
<dbReference type="CDD" id="cd13873">
    <property type="entry name" value="CuRO_2_AAO_like_2"/>
    <property type="match status" value="1"/>
</dbReference>
<keyword evidence="3" id="KW-0560">Oxidoreductase</keyword>
<evidence type="ECO:0000259" key="7">
    <source>
        <dbReference type="Pfam" id="PF07731"/>
    </source>
</evidence>
<feature type="domain" description="Plastocyanin-like" evidence="7">
    <location>
        <begin position="418"/>
        <end position="558"/>
    </location>
</feature>
<evidence type="ECO:0000256" key="4">
    <source>
        <dbReference type="ARBA" id="ARBA00023008"/>
    </source>
</evidence>
<evidence type="ECO:0000313" key="10">
    <source>
        <dbReference type="Proteomes" id="UP000243797"/>
    </source>
</evidence>
<feature type="chain" id="PRO_5014456660" evidence="5">
    <location>
        <begin position="20"/>
        <end position="606"/>
    </location>
</feature>
<dbReference type="PANTHER" id="PTHR11709">
    <property type="entry name" value="MULTI-COPPER OXIDASE"/>
    <property type="match status" value="1"/>
</dbReference>
<accession>A0A2K1QSZ3</accession>
<dbReference type="InterPro" id="IPR008972">
    <property type="entry name" value="Cupredoxin"/>
</dbReference>
<comment type="similarity">
    <text evidence="1">Belongs to the multicopper oxidase family.</text>
</comment>
<reference evidence="9 10" key="1">
    <citation type="submission" date="2017-06" db="EMBL/GenBank/DDBJ databases">
        <title>Draft genome sequence of a variant of Elsinoe murrayae.</title>
        <authorList>
            <person name="Cheng Q."/>
        </authorList>
    </citation>
    <scope>NUCLEOTIDE SEQUENCE [LARGE SCALE GENOMIC DNA]</scope>
    <source>
        <strain evidence="9 10">CQ-2017a</strain>
    </source>
</reference>
<keyword evidence="2" id="KW-0479">Metal-binding</keyword>
<proteinExistence type="inferred from homology"/>
<dbReference type="PROSITE" id="PS00079">
    <property type="entry name" value="MULTICOPPER_OXIDASE1"/>
    <property type="match status" value="1"/>
</dbReference>
<gene>
    <name evidence="9" type="ORF">CAC42_3606</name>
</gene>
<dbReference type="Pfam" id="PF00394">
    <property type="entry name" value="Cu-oxidase"/>
    <property type="match status" value="1"/>
</dbReference>
<dbReference type="InterPro" id="IPR045087">
    <property type="entry name" value="Cu-oxidase_fam"/>
</dbReference>
<comment type="caution">
    <text evidence="9">The sequence shown here is derived from an EMBL/GenBank/DDBJ whole genome shotgun (WGS) entry which is preliminary data.</text>
</comment>
<dbReference type="GO" id="GO:0016491">
    <property type="term" value="F:oxidoreductase activity"/>
    <property type="evidence" value="ECO:0007669"/>
    <property type="project" value="UniProtKB-KW"/>
</dbReference>
<evidence type="ECO:0000259" key="6">
    <source>
        <dbReference type="Pfam" id="PF00394"/>
    </source>
</evidence>
<evidence type="ECO:0000256" key="3">
    <source>
        <dbReference type="ARBA" id="ARBA00023002"/>
    </source>
</evidence>
<dbReference type="PROSITE" id="PS00080">
    <property type="entry name" value="MULTICOPPER_OXIDASE2"/>
    <property type="match status" value="1"/>
</dbReference>
<keyword evidence="10" id="KW-1185">Reference proteome</keyword>
<protein>
    <submittedName>
        <fullName evidence="9">Iron transport multicopper oxidase</fullName>
    </submittedName>
</protein>
<dbReference type="NCBIfam" id="TIGR03390">
    <property type="entry name" value="ascorbOXfungal"/>
    <property type="match status" value="1"/>
</dbReference>
<dbReference type="PANTHER" id="PTHR11709:SF394">
    <property type="entry name" value="FI03373P-RELATED"/>
    <property type="match status" value="1"/>
</dbReference>
<dbReference type="InterPro" id="IPR011706">
    <property type="entry name" value="Cu-oxidase_C"/>
</dbReference>
<evidence type="ECO:0000256" key="1">
    <source>
        <dbReference type="ARBA" id="ARBA00010609"/>
    </source>
</evidence>
<dbReference type="Pfam" id="PF07731">
    <property type="entry name" value="Cu-oxidase_2"/>
    <property type="match status" value="1"/>
</dbReference>
<dbReference type="InterPro" id="IPR033138">
    <property type="entry name" value="Cu_oxidase_CS"/>
</dbReference>
<feature type="domain" description="Plastocyanin-like" evidence="6">
    <location>
        <begin position="161"/>
        <end position="317"/>
    </location>
</feature>
<dbReference type="InParanoid" id="A0A2K1QSZ3"/>
<evidence type="ECO:0000256" key="2">
    <source>
        <dbReference type="ARBA" id="ARBA00022723"/>
    </source>
</evidence>
<evidence type="ECO:0000259" key="8">
    <source>
        <dbReference type="Pfam" id="PF07732"/>
    </source>
</evidence>
<feature type="signal peptide" evidence="5">
    <location>
        <begin position="1"/>
        <end position="19"/>
    </location>
</feature>
<keyword evidence="4" id="KW-0186">Copper</keyword>
<dbReference type="GO" id="GO:0005507">
    <property type="term" value="F:copper ion binding"/>
    <property type="evidence" value="ECO:0007669"/>
    <property type="project" value="InterPro"/>
</dbReference>
<dbReference type="InterPro" id="IPR011707">
    <property type="entry name" value="Cu-oxidase-like_N"/>
</dbReference>
<dbReference type="STRING" id="2082308.A0A2K1QSZ3"/>
<dbReference type="InterPro" id="IPR001117">
    <property type="entry name" value="Cu-oxidase_2nd"/>
</dbReference>
<dbReference type="InterPro" id="IPR035666">
    <property type="entry name" value="MCO_CuRO_3"/>
</dbReference>